<accession>A0ABX4HW59</accession>
<dbReference type="InterPro" id="IPR002509">
    <property type="entry name" value="NODB_dom"/>
</dbReference>
<reference evidence="2" key="1">
    <citation type="submission" date="2017-08" db="EMBL/GenBank/DDBJ databases">
        <title>Microbulbifer marisrubri sp. nov., a halophilic alphaproteobacterium isolated from marine sediment of the Yellow Sea, China.</title>
        <authorList>
            <person name="Zhang G."/>
            <person name="Xiong Q."/>
        </authorList>
    </citation>
    <scope>NUCLEOTIDE SEQUENCE [LARGE SCALE GENOMIC DNA]</scope>
    <source>
        <strain evidence="2">WRN-8</strain>
    </source>
</reference>
<dbReference type="EMBL" id="LRFG02000005">
    <property type="protein sequence ID" value="PCO04359.1"/>
    <property type="molecule type" value="Genomic_DNA"/>
</dbReference>
<keyword evidence="3" id="KW-1185">Reference proteome</keyword>
<evidence type="ECO:0000259" key="1">
    <source>
        <dbReference type="Pfam" id="PF01522"/>
    </source>
</evidence>
<dbReference type="Gene3D" id="3.20.20.370">
    <property type="entry name" value="Glycoside hydrolase/deacetylase"/>
    <property type="match status" value="1"/>
</dbReference>
<comment type="caution">
    <text evidence="2">The sequence shown here is derived from an EMBL/GenBank/DDBJ whole genome shotgun (WGS) entry which is preliminary data.</text>
</comment>
<dbReference type="RefSeq" id="WP_067085642.1">
    <property type="nucleotide sequence ID" value="NZ_LRFG02000005.1"/>
</dbReference>
<gene>
    <name evidence="2" type="ORF">AWR36_012900</name>
</gene>
<dbReference type="Proteomes" id="UP000218427">
    <property type="component" value="Unassembled WGS sequence"/>
</dbReference>
<proteinExistence type="predicted"/>
<feature type="domain" description="NodB homology" evidence="1">
    <location>
        <begin position="26"/>
        <end position="144"/>
    </location>
</feature>
<evidence type="ECO:0000313" key="2">
    <source>
        <dbReference type="EMBL" id="PCO04359.1"/>
    </source>
</evidence>
<dbReference type="Pfam" id="PF01522">
    <property type="entry name" value="Polysacc_deac_1"/>
    <property type="match status" value="1"/>
</dbReference>
<organism evidence="2 3">
    <name type="scientific">Microbulbifer flavimaris</name>
    <dbReference type="NCBI Taxonomy" id="1781068"/>
    <lineage>
        <taxon>Bacteria</taxon>
        <taxon>Pseudomonadati</taxon>
        <taxon>Pseudomonadota</taxon>
        <taxon>Gammaproteobacteria</taxon>
        <taxon>Cellvibrionales</taxon>
        <taxon>Microbulbiferaceae</taxon>
        <taxon>Microbulbifer</taxon>
    </lineage>
</organism>
<sequence>MKTLLTLDYELFFGPRTGTAGTCLIDATNRLLETLKPFDARAVFFVDATYLVRLRHYAQTHAQAAKDYAAVVRQIRQLESDGHQIQLHIHPHWMDSTYDGQAWHLDTRRYRLGDWSREETEKIIADCTAELNRHLKHKVFVFRAGGWCVQPWMHIGKFLQDNGITVDCTVYSGGQSLHAPHLFDFSSSPSLGSWKFESEPCRLVRNGAFTEMPISSMRVSPVFFWRFALNRLFGDLSEHHPFGDGCAMPNGRKELLRKLTRYSKIPVSVDGFKSSLLCDAYLRALSHGKTHFVAMGHPKALSEYSLGNLRQWLTEVYSRDERLAVFDRPVKVEAPAVAEAV</sequence>
<dbReference type="SUPFAM" id="SSF88713">
    <property type="entry name" value="Glycoside hydrolase/deacetylase"/>
    <property type="match status" value="1"/>
</dbReference>
<name>A0ABX4HW59_9GAMM</name>
<evidence type="ECO:0000313" key="3">
    <source>
        <dbReference type="Proteomes" id="UP000218427"/>
    </source>
</evidence>
<protein>
    <recommendedName>
        <fullName evidence="1">NodB homology domain-containing protein</fullName>
    </recommendedName>
</protein>
<dbReference type="InterPro" id="IPR011330">
    <property type="entry name" value="Glyco_hydro/deAcase_b/a-brl"/>
</dbReference>